<name>A0A7J9FRE2_9ROSI</name>
<dbReference type="PRINTS" id="PR00458">
    <property type="entry name" value="PEROXIDASE"/>
</dbReference>
<evidence type="ECO:0000256" key="8">
    <source>
        <dbReference type="ARBA" id="ARBA00023004"/>
    </source>
</evidence>
<keyword evidence="4" id="KW-0575">Peroxidase</keyword>
<dbReference type="Gene3D" id="1.10.520.10">
    <property type="match status" value="1"/>
</dbReference>
<feature type="binding site" evidence="10">
    <location>
        <position position="162"/>
    </location>
    <ligand>
        <name>Ca(2+)</name>
        <dbReference type="ChEBI" id="CHEBI:29108"/>
        <label>2</label>
    </ligand>
</feature>
<dbReference type="AlphaFoldDB" id="A0A7J9FRE2"/>
<evidence type="ECO:0000313" key="12">
    <source>
        <dbReference type="EMBL" id="MBA0787135.1"/>
    </source>
</evidence>
<dbReference type="GO" id="GO:0006979">
    <property type="term" value="P:response to oxidative stress"/>
    <property type="evidence" value="ECO:0007669"/>
    <property type="project" value="InterPro"/>
</dbReference>
<keyword evidence="8 10" id="KW-0408">Iron</keyword>
<evidence type="ECO:0000256" key="5">
    <source>
        <dbReference type="ARBA" id="ARBA00022617"/>
    </source>
</evidence>
<dbReference type="InterPro" id="IPR010255">
    <property type="entry name" value="Haem_peroxidase_sf"/>
</dbReference>
<feature type="binding site" evidence="10">
    <location>
        <position position="41"/>
    </location>
    <ligand>
        <name>Ca(2+)</name>
        <dbReference type="ChEBI" id="CHEBI:29108"/>
        <label>1</label>
    </ligand>
</feature>
<evidence type="ECO:0000256" key="10">
    <source>
        <dbReference type="PIRSR" id="PIRSR600823-3"/>
    </source>
</evidence>
<comment type="similarity">
    <text evidence="2">Belongs to the peroxidase family. Ascorbate peroxidase subfamily.</text>
</comment>
<evidence type="ECO:0000256" key="7">
    <source>
        <dbReference type="ARBA" id="ARBA00023002"/>
    </source>
</evidence>
<protein>
    <recommendedName>
        <fullName evidence="3">peroxidase</fullName>
        <ecNumber evidence="3">1.11.1.7</ecNumber>
    </recommendedName>
</protein>
<dbReference type="PROSITE" id="PS50873">
    <property type="entry name" value="PEROXIDASE_4"/>
    <property type="match status" value="1"/>
</dbReference>
<accession>A0A7J9FRE2</accession>
<proteinExistence type="inferred from homology"/>
<dbReference type="SUPFAM" id="SSF48113">
    <property type="entry name" value="Heme-dependent peroxidases"/>
    <property type="match status" value="1"/>
</dbReference>
<feature type="binding site" evidence="10">
    <location>
        <position position="39"/>
    </location>
    <ligand>
        <name>Ca(2+)</name>
        <dbReference type="ChEBI" id="CHEBI:29108"/>
        <label>1</label>
    </ligand>
</feature>
<dbReference type="EMBL" id="JABEZW010225381">
    <property type="protein sequence ID" value="MBA0787135.1"/>
    <property type="molecule type" value="Genomic_DNA"/>
</dbReference>
<dbReference type="Gene3D" id="1.10.420.10">
    <property type="entry name" value="Peroxidase, domain 2"/>
    <property type="match status" value="1"/>
</dbReference>
<dbReference type="Proteomes" id="UP000593568">
    <property type="component" value="Unassembled WGS sequence"/>
</dbReference>
<evidence type="ECO:0000256" key="1">
    <source>
        <dbReference type="ARBA" id="ARBA00000189"/>
    </source>
</evidence>
<dbReference type="InterPro" id="IPR019793">
    <property type="entry name" value="Peroxidases_heam-ligand_BS"/>
</dbReference>
<feature type="binding site" evidence="10">
    <location>
        <position position="43"/>
    </location>
    <ligand>
        <name>Ca(2+)</name>
        <dbReference type="ChEBI" id="CHEBI:29108"/>
        <label>1</label>
    </ligand>
</feature>
<keyword evidence="5" id="KW-0349">Heme</keyword>
<keyword evidence="6 10" id="KW-0479">Metal-binding</keyword>
<feature type="binding site" description="axial binding residue" evidence="10">
    <location>
        <position position="161"/>
    </location>
    <ligand>
        <name>heme b</name>
        <dbReference type="ChEBI" id="CHEBI:60344"/>
    </ligand>
    <ligandPart>
        <name>Fe</name>
        <dbReference type="ChEBI" id="CHEBI:18248"/>
    </ligandPart>
</feature>
<evidence type="ECO:0000256" key="9">
    <source>
        <dbReference type="PIRSR" id="PIRSR600823-2"/>
    </source>
</evidence>
<dbReference type="GO" id="GO:0140825">
    <property type="term" value="F:lactoperoxidase activity"/>
    <property type="evidence" value="ECO:0007669"/>
    <property type="project" value="UniProtKB-EC"/>
</dbReference>
<dbReference type="InterPro" id="IPR002016">
    <property type="entry name" value="Haem_peroxidase"/>
</dbReference>
<feature type="domain" description="Plant heme peroxidase family profile" evidence="11">
    <location>
        <begin position="23"/>
        <end position="171"/>
    </location>
</feature>
<keyword evidence="7" id="KW-0560">Oxidoreductase</keyword>
<comment type="catalytic activity">
    <reaction evidence="1">
        <text>2 a phenolic donor + H2O2 = 2 a phenolic radical donor + 2 H2O</text>
        <dbReference type="Rhea" id="RHEA:56136"/>
        <dbReference type="ChEBI" id="CHEBI:15377"/>
        <dbReference type="ChEBI" id="CHEBI:16240"/>
        <dbReference type="ChEBI" id="CHEBI:139520"/>
        <dbReference type="ChEBI" id="CHEBI:139521"/>
        <dbReference type="EC" id="1.11.1.7"/>
    </reaction>
</comment>
<evidence type="ECO:0000313" key="13">
    <source>
        <dbReference type="Proteomes" id="UP000593568"/>
    </source>
</evidence>
<dbReference type="PRINTS" id="PR00461">
    <property type="entry name" value="PLPEROXIDASE"/>
</dbReference>
<evidence type="ECO:0000256" key="3">
    <source>
        <dbReference type="ARBA" id="ARBA00012313"/>
    </source>
</evidence>
<sequence length="178" mass="19286">MESVGLGLSSFHQHADECRIKVTAPKHTRHMQESYVLQGCDGSLLLDSTSFETEKIARGNFTSVRGFEVVDQIKAGMDRFYGCPIVSCADILVVAARDSVVAVLGGPTWKVHLGRRDSTRAWKDLANSTLPFASMDLPALISNFKNQGLNKRDLVALSGGHTIGLSQCVTLGTGFTMQ</sequence>
<feature type="binding site" evidence="9">
    <location>
        <position position="131"/>
    </location>
    <ligand>
        <name>substrate</name>
    </ligand>
</feature>
<evidence type="ECO:0000256" key="2">
    <source>
        <dbReference type="ARBA" id="ARBA00006873"/>
    </source>
</evidence>
<organism evidence="12 13">
    <name type="scientific">Gossypium trilobum</name>
    <dbReference type="NCBI Taxonomy" id="34281"/>
    <lineage>
        <taxon>Eukaryota</taxon>
        <taxon>Viridiplantae</taxon>
        <taxon>Streptophyta</taxon>
        <taxon>Embryophyta</taxon>
        <taxon>Tracheophyta</taxon>
        <taxon>Spermatophyta</taxon>
        <taxon>Magnoliopsida</taxon>
        <taxon>eudicotyledons</taxon>
        <taxon>Gunneridae</taxon>
        <taxon>Pentapetalae</taxon>
        <taxon>rosids</taxon>
        <taxon>malvids</taxon>
        <taxon>Malvales</taxon>
        <taxon>Malvaceae</taxon>
        <taxon>Malvoideae</taxon>
        <taxon>Gossypium</taxon>
    </lineage>
</organism>
<evidence type="ECO:0000256" key="6">
    <source>
        <dbReference type="ARBA" id="ARBA00022723"/>
    </source>
</evidence>
<comment type="cofactor">
    <cofactor evidence="10">
        <name>heme b</name>
        <dbReference type="ChEBI" id="CHEBI:60344"/>
    </cofactor>
    <text evidence="10">Binds 1 heme b (iron(II)-protoporphyrin IX) group per subunit.</text>
</comment>
<dbReference type="InterPro" id="IPR000823">
    <property type="entry name" value="Peroxidase_pln"/>
</dbReference>
<comment type="caution">
    <text evidence="12">The sequence shown here is derived from an EMBL/GenBank/DDBJ whole genome shotgun (WGS) entry which is preliminary data.</text>
</comment>
<gene>
    <name evidence="12" type="ORF">Gotri_025583</name>
</gene>
<feature type="binding site" evidence="10">
    <location>
        <position position="54"/>
    </location>
    <ligand>
        <name>Ca(2+)</name>
        <dbReference type="ChEBI" id="CHEBI:29108"/>
        <label>1</label>
    </ligand>
</feature>
<dbReference type="GO" id="GO:0046872">
    <property type="term" value="F:metal ion binding"/>
    <property type="evidence" value="ECO:0007669"/>
    <property type="project" value="UniProtKB-KW"/>
</dbReference>
<dbReference type="EC" id="1.11.1.7" evidence="3"/>
<keyword evidence="10" id="KW-0106">Calcium</keyword>
<dbReference type="PANTHER" id="PTHR31388:SF225">
    <property type="entry name" value="PEROXIDASE"/>
    <property type="match status" value="1"/>
</dbReference>
<dbReference type="PANTHER" id="PTHR31388">
    <property type="entry name" value="PEROXIDASE 72-RELATED"/>
    <property type="match status" value="1"/>
</dbReference>
<comment type="cofactor">
    <cofactor evidence="10">
        <name>Ca(2+)</name>
        <dbReference type="ChEBI" id="CHEBI:29108"/>
    </cofactor>
    <text evidence="10">Binds 2 calcium ions per subunit.</text>
</comment>
<dbReference type="PROSITE" id="PS00435">
    <property type="entry name" value="PEROXIDASE_1"/>
    <property type="match status" value="1"/>
</dbReference>
<dbReference type="GO" id="GO:0020037">
    <property type="term" value="F:heme binding"/>
    <property type="evidence" value="ECO:0007669"/>
    <property type="project" value="InterPro"/>
</dbReference>
<dbReference type="Pfam" id="PF00141">
    <property type="entry name" value="peroxidase"/>
    <property type="match status" value="1"/>
</dbReference>
<keyword evidence="13" id="KW-1185">Reference proteome</keyword>
<evidence type="ECO:0000259" key="11">
    <source>
        <dbReference type="PROSITE" id="PS50873"/>
    </source>
</evidence>
<evidence type="ECO:0000256" key="4">
    <source>
        <dbReference type="ARBA" id="ARBA00022559"/>
    </source>
</evidence>
<reference evidence="12 13" key="1">
    <citation type="journal article" date="2019" name="Genome Biol. Evol.">
        <title>Insights into the evolution of the New World diploid cottons (Gossypium, subgenus Houzingenia) based on genome sequencing.</title>
        <authorList>
            <person name="Grover C.E."/>
            <person name="Arick M.A. 2nd"/>
            <person name="Thrash A."/>
            <person name="Conover J.L."/>
            <person name="Sanders W.S."/>
            <person name="Peterson D.G."/>
            <person name="Frelichowski J.E."/>
            <person name="Scheffler J.A."/>
            <person name="Scheffler B.E."/>
            <person name="Wendel J.F."/>
        </authorList>
    </citation>
    <scope>NUCLEOTIDE SEQUENCE [LARGE SCALE GENOMIC DNA]</scope>
    <source>
        <strain evidence="12">8</strain>
        <tissue evidence="12">Leaf</tissue>
    </source>
</reference>